<dbReference type="EMBL" id="BK032789">
    <property type="protein sequence ID" value="DAF60500.1"/>
    <property type="molecule type" value="Genomic_DNA"/>
</dbReference>
<accession>A0A8S5TB05</accession>
<reference evidence="2" key="1">
    <citation type="journal article" date="2021" name="Proc. Natl. Acad. Sci. U.S.A.">
        <title>A Catalog of Tens of Thousands of Viruses from Human Metagenomes Reveals Hidden Associations with Chronic Diseases.</title>
        <authorList>
            <person name="Tisza M.J."/>
            <person name="Buck C.B."/>
        </authorList>
    </citation>
    <scope>NUCLEOTIDE SEQUENCE</scope>
    <source>
        <strain evidence="2">CtLq07</strain>
    </source>
</reference>
<feature type="transmembrane region" description="Helical" evidence="1">
    <location>
        <begin position="56"/>
        <end position="77"/>
    </location>
</feature>
<keyword evidence="1" id="KW-1133">Transmembrane helix</keyword>
<evidence type="ECO:0000313" key="2">
    <source>
        <dbReference type="EMBL" id="DAF60500.1"/>
    </source>
</evidence>
<proteinExistence type="predicted"/>
<protein>
    <submittedName>
        <fullName evidence="2">Uncharacterized protein</fullName>
    </submittedName>
</protein>
<keyword evidence="1" id="KW-0472">Membrane</keyword>
<organism evidence="2">
    <name type="scientific">Myoviridae sp. ctLq07</name>
    <dbReference type="NCBI Taxonomy" id="2827681"/>
    <lineage>
        <taxon>Viruses</taxon>
        <taxon>Duplodnaviria</taxon>
        <taxon>Heunggongvirae</taxon>
        <taxon>Uroviricota</taxon>
        <taxon>Caudoviricetes</taxon>
    </lineage>
</organism>
<sequence length="98" mass="11130">MICRSYALPVGLSSLTVTHKTVVLPALKPKHIIFYHCILNYSESFSAVSPYKKRSILTICLFFYDFFYLSFFNNSIISSSLLQTVSKSLVVKGTSFLF</sequence>
<name>A0A8S5TB05_9CAUD</name>
<evidence type="ECO:0000256" key="1">
    <source>
        <dbReference type="SAM" id="Phobius"/>
    </source>
</evidence>
<keyword evidence="1" id="KW-0812">Transmembrane</keyword>